<evidence type="ECO:0000256" key="6">
    <source>
        <dbReference type="SAM" id="Phobius"/>
    </source>
</evidence>
<accession>C9SEK6</accession>
<dbReference type="GO" id="GO:0022857">
    <property type="term" value="F:transmembrane transporter activity"/>
    <property type="evidence" value="ECO:0007669"/>
    <property type="project" value="InterPro"/>
</dbReference>
<keyword evidence="3 6" id="KW-1133">Transmembrane helix</keyword>
<dbReference type="AlphaFoldDB" id="C9SEK6"/>
<dbReference type="GO" id="GO:0016020">
    <property type="term" value="C:membrane"/>
    <property type="evidence" value="ECO:0007669"/>
    <property type="project" value="UniProtKB-SubCell"/>
</dbReference>
<dbReference type="OrthoDB" id="6339427at2759"/>
<dbReference type="InterPro" id="IPR005828">
    <property type="entry name" value="MFS_sugar_transport-like"/>
</dbReference>
<organism evidence="8">
    <name type="scientific">Verticillium alfalfae (strain VaMs.102 / ATCC MYA-4576 / FGSC 10136)</name>
    <name type="common">Verticillium wilt of alfalfa</name>
    <name type="synonym">Verticillium albo-atrum</name>
    <dbReference type="NCBI Taxonomy" id="526221"/>
    <lineage>
        <taxon>Eukaryota</taxon>
        <taxon>Fungi</taxon>
        <taxon>Dikarya</taxon>
        <taxon>Ascomycota</taxon>
        <taxon>Pezizomycotina</taxon>
        <taxon>Sordariomycetes</taxon>
        <taxon>Hypocreomycetidae</taxon>
        <taxon>Glomerellales</taxon>
        <taxon>Plectosphaerellaceae</taxon>
        <taxon>Verticillium</taxon>
    </lineage>
</organism>
<keyword evidence="2 6" id="KW-0812">Transmembrane</keyword>
<feature type="transmembrane region" description="Helical" evidence="6">
    <location>
        <begin position="182"/>
        <end position="200"/>
    </location>
</feature>
<feature type="transmembrane region" description="Helical" evidence="6">
    <location>
        <begin position="155"/>
        <end position="176"/>
    </location>
</feature>
<dbReference type="PANTHER" id="PTHR48021:SF1">
    <property type="entry name" value="GH07001P-RELATED"/>
    <property type="match status" value="1"/>
</dbReference>
<evidence type="ECO:0000313" key="7">
    <source>
        <dbReference type="EMBL" id="EEY16599.1"/>
    </source>
</evidence>
<reference evidence="8" key="1">
    <citation type="journal article" date="2011" name="PLoS Pathog.">
        <title>Comparative genomics yields insights into niche adaptation of plant vascular wilt pathogens.</title>
        <authorList>
            <person name="Klosterman S.J."/>
            <person name="Subbarao K.V."/>
            <person name="Kang S."/>
            <person name="Veronese P."/>
            <person name="Gold S.E."/>
            <person name="Thomma B.P.H.J."/>
            <person name="Chen Z."/>
            <person name="Henrissat B."/>
            <person name="Lee Y.-H."/>
            <person name="Park J."/>
            <person name="Garcia-Pedrajas M.D."/>
            <person name="Barbara D.J."/>
            <person name="Anchieta A."/>
            <person name="de Jonge R."/>
            <person name="Santhanam P."/>
            <person name="Maruthachalam K."/>
            <person name="Atallah Z."/>
            <person name="Amyotte S.G."/>
            <person name="Paz Z."/>
            <person name="Inderbitzin P."/>
            <person name="Hayes R.J."/>
            <person name="Heiman D.I."/>
            <person name="Young S."/>
            <person name="Zeng Q."/>
            <person name="Engels R."/>
            <person name="Galagan J."/>
            <person name="Cuomo C.A."/>
            <person name="Dobinson K.F."/>
            <person name="Ma L.-J."/>
        </authorList>
    </citation>
    <scope>NUCLEOTIDE SEQUENCE [LARGE SCALE GENOMIC DNA]</scope>
    <source>
        <strain evidence="8">VaMs.102 / ATCC MYA-4576 / FGSC 10136</strain>
    </source>
</reference>
<dbReference type="KEGG" id="val:VDBG_02708"/>
<dbReference type="Pfam" id="PF00083">
    <property type="entry name" value="Sugar_tr"/>
    <property type="match status" value="1"/>
</dbReference>
<dbReference type="Proteomes" id="UP000008698">
    <property type="component" value="Unassembled WGS sequence"/>
</dbReference>
<dbReference type="eggNOG" id="KOG0254">
    <property type="taxonomic scope" value="Eukaryota"/>
</dbReference>
<dbReference type="InterPro" id="IPR036259">
    <property type="entry name" value="MFS_trans_sf"/>
</dbReference>
<protein>
    <submittedName>
        <fullName evidence="7">Maltose permease</fullName>
    </submittedName>
</protein>
<gene>
    <name evidence="7" type="ORF">VDBG_02708</name>
</gene>
<comment type="subcellular location">
    <subcellularLocation>
        <location evidence="1">Membrane</location>
    </subcellularLocation>
</comment>
<dbReference type="InterPro" id="IPR050549">
    <property type="entry name" value="MFS_Trehalose_Transporter"/>
</dbReference>
<dbReference type="HOGENOM" id="CLU_1210590_0_0_1"/>
<evidence type="ECO:0000256" key="4">
    <source>
        <dbReference type="ARBA" id="ARBA00023136"/>
    </source>
</evidence>
<proteinExistence type="predicted"/>
<dbReference type="Gene3D" id="1.20.1250.20">
    <property type="entry name" value="MFS general substrate transporter like domains"/>
    <property type="match status" value="1"/>
</dbReference>
<keyword evidence="8" id="KW-1185">Reference proteome</keyword>
<dbReference type="SUPFAM" id="SSF103473">
    <property type="entry name" value="MFS general substrate transporter"/>
    <property type="match status" value="1"/>
</dbReference>
<feature type="transmembrane region" description="Helical" evidence="6">
    <location>
        <begin position="47"/>
        <end position="69"/>
    </location>
</feature>
<name>C9SEK6_VERA1</name>
<dbReference type="PANTHER" id="PTHR48021">
    <property type="match status" value="1"/>
</dbReference>
<keyword evidence="4 6" id="KW-0472">Membrane</keyword>
<evidence type="ECO:0000256" key="1">
    <source>
        <dbReference type="ARBA" id="ARBA00004370"/>
    </source>
</evidence>
<evidence type="ECO:0000256" key="5">
    <source>
        <dbReference type="SAM" id="MobiDB-lite"/>
    </source>
</evidence>
<evidence type="ECO:0000256" key="2">
    <source>
        <dbReference type="ARBA" id="ARBA00022692"/>
    </source>
</evidence>
<dbReference type="EMBL" id="DS985216">
    <property type="protein sequence ID" value="EEY16599.1"/>
    <property type="molecule type" value="Genomic_DNA"/>
</dbReference>
<feature type="transmembrane region" description="Helical" evidence="6">
    <location>
        <begin position="21"/>
        <end position="41"/>
    </location>
</feature>
<dbReference type="GeneID" id="9535951"/>
<dbReference type="RefSeq" id="XP_003006569.1">
    <property type="nucleotide sequence ID" value="XM_003006523.1"/>
</dbReference>
<evidence type="ECO:0000256" key="3">
    <source>
        <dbReference type="ARBA" id="ARBA00022989"/>
    </source>
</evidence>
<sequence>MVSIFVAAYSADFASNILGRLLVLYIGCIPCVVGVVVQSFAESAMTIFGGKLVSTLGFGLGHVLAPVFIAKIAPKELRGACLTLINNMIVLPVPVLPESPSWLLLKGRREESGRSLEKFHGADLDVGTNTCRPGGRRRTRAFRFPRRGISSHGRLIVQGIAAMTVLLFVIGCFAIPTNNQQALSAMVALMAFWGFLAPRLSPLETRHRQPACTRRHIPSTSCRARRLEP</sequence>
<feature type="region of interest" description="Disordered" evidence="5">
    <location>
        <begin position="209"/>
        <end position="229"/>
    </location>
</feature>
<evidence type="ECO:0000313" key="8">
    <source>
        <dbReference type="Proteomes" id="UP000008698"/>
    </source>
</evidence>